<proteinExistence type="predicted"/>
<accession>A0A6P8ZCR7</accession>
<dbReference type="AlphaFoldDB" id="A0A6P8ZCR7"/>
<keyword evidence="1" id="KW-0479">Metal-binding</keyword>
<keyword evidence="1" id="KW-0863">Zinc-finger</keyword>
<evidence type="ECO:0000256" key="1">
    <source>
        <dbReference type="PROSITE-ProRule" id="PRU00047"/>
    </source>
</evidence>
<dbReference type="OrthoDB" id="10609081at2759"/>
<name>A0A6P8ZCR7_THRPL</name>
<dbReference type="GO" id="GO:0003676">
    <property type="term" value="F:nucleic acid binding"/>
    <property type="evidence" value="ECO:0007669"/>
    <property type="project" value="InterPro"/>
</dbReference>
<gene>
    <name evidence="5" type="primary">LOC117648321</name>
</gene>
<keyword evidence="4" id="KW-1185">Reference proteome</keyword>
<keyword evidence="1" id="KW-0862">Zinc</keyword>
<dbReference type="SMART" id="SM00343">
    <property type="entry name" value="ZnF_C2HC"/>
    <property type="match status" value="1"/>
</dbReference>
<dbReference type="KEGG" id="tpal:117648321"/>
<dbReference type="GeneID" id="117648321"/>
<feature type="compositionally biased region" description="Acidic residues" evidence="2">
    <location>
        <begin position="171"/>
        <end position="182"/>
    </location>
</feature>
<sequence>MQALYDAQQQVRRKVDEMAVFQQLHAFSHQQHLGQVQLQVLSLDRGQRAERRSRQALQRQVSQTRRSTLRQSRAVPAARDACDQDNCNRTVCNQADCNQDDCCPCEFPEDCPFNPCLPSDCFDAEIPEGPTDNCLLRDIRLGLVQPPSCIECEPQGPDARKTRRRTRCDSEAESGYDADDEASSFSTASSASSSAFIKERRQILQEVRSLENIRLAPRYKEIWRPLRCFHCGRPDHLASFCPKLPTTTL</sequence>
<dbReference type="Proteomes" id="UP000515158">
    <property type="component" value="Unplaced"/>
</dbReference>
<reference evidence="5" key="1">
    <citation type="submission" date="2025-08" db="UniProtKB">
        <authorList>
            <consortium name="RefSeq"/>
        </authorList>
    </citation>
    <scope>IDENTIFICATION</scope>
    <source>
        <tissue evidence="5">Total insect</tissue>
    </source>
</reference>
<dbReference type="InParanoid" id="A0A6P8ZCR7"/>
<evidence type="ECO:0000313" key="5">
    <source>
        <dbReference type="RefSeq" id="XP_034246677.1"/>
    </source>
</evidence>
<dbReference type="GO" id="GO:0008270">
    <property type="term" value="F:zinc ion binding"/>
    <property type="evidence" value="ECO:0007669"/>
    <property type="project" value="UniProtKB-KW"/>
</dbReference>
<organism evidence="5">
    <name type="scientific">Thrips palmi</name>
    <name type="common">Melon thrips</name>
    <dbReference type="NCBI Taxonomy" id="161013"/>
    <lineage>
        <taxon>Eukaryota</taxon>
        <taxon>Metazoa</taxon>
        <taxon>Ecdysozoa</taxon>
        <taxon>Arthropoda</taxon>
        <taxon>Hexapoda</taxon>
        <taxon>Insecta</taxon>
        <taxon>Pterygota</taxon>
        <taxon>Neoptera</taxon>
        <taxon>Paraneoptera</taxon>
        <taxon>Thysanoptera</taxon>
        <taxon>Terebrantia</taxon>
        <taxon>Thripoidea</taxon>
        <taxon>Thripidae</taxon>
        <taxon>Thrips</taxon>
    </lineage>
</organism>
<evidence type="ECO:0000313" key="4">
    <source>
        <dbReference type="Proteomes" id="UP000515158"/>
    </source>
</evidence>
<evidence type="ECO:0000259" key="3">
    <source>
        <dbReference type="PROSITE" id="PS50158"/>
    </source>
</evidence>
<feature type="region of interest" description="Disordered" evidence="2">
    <location>
        <begin position="155"/>
        <end position="185"/>
    </location>
</feature>
<dbReference type="RefSeq" id="XP_034246677.1">
    <property type="nucleotide sequence ID" value="XM_034390786.1"/>
</dbReference>
<dbReference type="PROSITE" id="PS50158">
    <property type="entry name" value="ZF_CCHC"/>
    <property type="match status" value="1"/>
</dbReference>
<protein>
    <submittedName>
        <fullName evidence="5">Uncharacterized protein LOC117648321</fullName>
    </submittedName>
</protein>
<dbReference type="InterPro" id="IPR001878">
    <property type="entry name" value="Znf_CCHC"/>
</dbReference>
<evidence type="ECO:0000256" key="2">
    <source>
        <dbReference type="SAM" id="MobiDB-lite"/>
    </source>
</evidence>
<feature type="domain" description="CCHC-type" evidence="3">
    <location>
        <begin position="227"/>
        <end position="243"/>
    </location>
</feature>
<dbReference type="Pfam" id="PF00098">
    <property type="entry name" value="zf-CCHC"/>
    <property type="match status" value="1"/>
</dbReference>